<protein>
    <recommendedName>
        <fullName evidence="7">Amino acid ABC transporter substrate-binding protein</fullName>
    </recommendedName>
</protein>
<evidence type="ECO:0000313" key="5">
    <source>
        <dbReference type="EMBL" id="AXK79383.1"/>
    </source>
</evidence>
<name>A0A345ZR36_9HYPH</name>
<sequence>MMTMFTRRHALAGLLALTAFAAPSLCAAADTLATIKQKGVMTVGNSGSYPPFEFMADGQLTGFDVDLANELGRRMGVKIEWTVIDFKGIIAGLVAKRTDILISAITRTPDRAKQVAFSEPYYNAGIGAAVLKNSGINKPEDLKGKTVGLQIGSSGERYTKTELKDYVSNIKLYDDFVLAVNDLKNKRVDAVINPLPTLRYNTKSHADIAITETWSQSDVGINTRLEDTELMAEINKHLAAMKADGFLASIDKKWFGSH</sequence>
<dbReference type="InterPro" id="IPR001320">
    <property type="entry name" value="Iontro_rcpt_C"/>
</dbReference>
<keyword evidence="1 2" id="KW-0732">Signal</keyword>
<dbReference type="Pfam" id="PF00497">
    <property type="entry name" value="SBP_bac_3"/>
    <property type="match status" value="1"/>
</dbReference>
<dbReference type="SMART" id="SM00079">
    <property type="entry name" value="PBPe"/>
    <property type="match status" value="1"/>
</dbReference>
<dbReference type="SMART" id="SM00062">
    <property type="entry name" value="PBPb"/>
    <property type="match status" value="1"/>
</dbReference>
<evidence type="ECO:0000259" key="4">
    <source>
        <dbReference type="SMART" id="SM00079"/>
    </source>
</evidence>
<dbReference type="GO" id="GO:0016020">
    <property type="term" value="C:membrane"/>
    <property type="evidence" value="ECO:0007669"/>
    <property type="project" value="InterPro"/>
</dbReference>
<dbReference type="Gene3D" id="3.40.190.10">
    <property type="entry name" value="Periplasmic binding protein-like II"/>
    <property type="match status" value="2"/>
</dbReference>
<evidence type="ECO:0000259" key="3">
    <source>
        <dbReference type="SMART" id="SM00062"/>
    </source>
</evidence>
<organism evidence="5 6">
    <name type="scientific">Pseudolabrys taiwanensis</name>
    <dbReference type="NCBI Taxonomy" id="331696"/>
    <lineage>
        <taxon>Bacteria</taxon>
        <taxon>Pseudomonadati</taxon>
        <taxon>Pseudomonadota</taxon>
        <taxon>Alphaproteobacteria</taxon>
        <taxon>Hyphomicrobiales</taxon>
        <taxon>Xanthobacteraceae</taxon>
        <taxon>Pseudolabrys</taxon>
    </lineage>
</organism>
<dbReference type="Proteomes" id="UP000254889">
    <property type="component" value="Chromosome"/>
</dbReference>
<evidence type="ECO:0008006" key="7">
    <source>
        <dbReference type="Google" id="ProtNLM"/>
    </source>
</evidence>
<evidence type="ECO:0000256" key="2">
    <source>
        <dbReference type="SAM" id="SignalP"/>
    </source>
</evidence>
<feature type="domain" description="Ionotropic glutamate receptor C-terminal" evidence="4">
    <location>
        <begin position="40"/>
        <end position="257"/>
    </location>
</feature>
<dbReference type="OrthoDB" id="9814231at2"/>
<dbReference type="PANTHER" id="PTHR35936">
    <property type="entry name" value="MEMBRANE-BOUND LYTIC MUREIN TRANSGLYCOSYLASE F"/>
    <property type="match status" value="1"/>
</dbReference>
<gene>
    <name evidence="5" type="ORF">DW352_01940</name>
</gene>
<reference evidence="5 6" key="1">
    <citation type="submission" date="2018-07" db="EMBL/GenBank/DDBJ databases">
        <authorList>
            <person name="Quirk P.G."/>
            <person name="Krulwich T.A."/>
        </authorList>
    </citation>
    <scope>NUCLEOTIDE SEQUENCE [LARGE SCALE GENOMIC DNA]</scope>
    <source>
        <strain evidence="5 6">CC-BB4</strain>
    </source>
</reference>
<dbReference type="EMBL" id="CP031417">
    <property type="protein sequence ID" value="AXK79383.1"/>
    <property type="molecule type" value="Genomic_DNA"/>
</dbReference>
<dbReference type="InterPro" id="IPR001638">
    <property type="entry name" value="Solute-binding_3/MltF_N"/>
</dbReference>
<dbReference type="KEGG" id="ptaw:DW352_01940"/>
<dbReference type="AlphaFoldDB" id="A0A345ZR36"/>
<feature type="signal peptide" evidence="2">
    <location>
        <begin position="1"/>
        <end position="21"/>
    </location>
</feature>
<evidence type="ECO:0000313" key="6">
    <source>
        <dbReference type="Proteomes" id="UP000254889"/>
    </source>
</evidence>
<evidence type="ECO:0000256" key="1">
    <source>
        <dbReference type="ARBA" id="ARBA00022729"/>
    </source>
</evidence>
<keyword evidence="6" id="KW-1185">Reference proteome</keyword>
<feature type="chain" id="PRO_5016996671" description="Amino acid ABC transporter substrate-binding protein" evidence="2">
    <location>
        <begin position="22"/>
        <end position="258"/>
    </location>
</feature>
<dbReference type="SUPFAM" id="SSF53850">
    <property type="entry name" value="Periplasmic binding protein-like II"/>
    <property type="match status" value="1"/>
</dbReference>
<dbReference type="GO" id="GO:0015276">
    <property type="term" value="F:ligand-gated monoatomic ion channel activity"/>
    <property type="evidence" value="ECO:0007669"/>
    <property type="project" value="InterPro"/>
</dbReference>
<dbReference type="PANTHER" id="PTHR35936:SF17">
    <property type="entry name" value="ARGININE-BINDING EXTRACELLULAR PROTEIN ARTP"/>
    <property type="match status" value="1"/>
</dbReference>
<proteinExistence type="predicted"/>
<dbReference type="RefSeq" id="WP_115688017.1">
    <property type="nucleotide sequence ID" value="NZ_CP031417.1"/>
</dbReference>
<feature type="domain" description="Solute-binding protein family 3/N-terminal" evidence="3">
    <location>
        <begin position="40"/>
        <end position="258"/>
    </location>
</feature>
<accession>A0A345ZR36</accession>